<dbReference type="InterPro" id="IPR029039">
    <property type="entry name" value="Flavoprotein-like_sf"/>
</dbReference>
<dbReference type="EMBL" id="LQPZ01000008">
    <property type="protein sequence ID" value="ORX07948.1"/>
    <property type="molecule type" value="Genomic_DNA"/>
</dbReference>
<keyword evidence="2 6" id="KW-0288">FMN</keyword>
<gene>
    <name evidence="6" type="primary">azoR</name>
    <name evidence="8" type="ORF">AWC30_03255</name>
</gene>
<comment type="catalytic activity">
    <reaction evidence="5">
        <text>N,N-dimethyl-1,4-phenylenediamine + anthranilate + 2 NAD(+) = 2-(4-dimethylaminophenyl)diazenylbenzoate + 2 NADH + 2 H(+)</text>
        <dbReference type="Rhea" id="RHEA:55872"/>
        <dbReference type="ChEBI" id="CHEBI:15378"/>
        <dbReference type="ChEBI" id="CHEBI:15783"/>
        <dbReference type="ChEBI" id="CHEBI:16567"/>
        <dbReference type="ChEBI" id="CHEBI:57540"/>
        <dbReference type="ChEBI" id="CHEBI:57945"/>
        <dbReference type="ChEBI" id="CHEBI:71579"/>
        <dbReference type="EC" id="1.7.1.17"/>
    </reaction>
    <physiologicalReaction direction="right-to-left" evidence="5">
        <dbReference type="Rhea" id="RHEA:55874"/>
    </physiologicalReaction>
</comment>
<dbReference type="SUPFAM" id="SSF52218">
    <property type="entry name" value="Flavoproteins"/>
    <property type="match status" value="1"/>
</dbReference>
<dbReference type="PANTHER" id="PTHR43741:SF4">
    <property type="entry name" value="FMN-DEPENDENT NADH:QUINONE OXIDOREDUCTASE"/>
    <property type="match status" value="1"/>
</dbReference>
<comment type="subunit">
    <text evidence="6">Homodimer.</text>
</comment>
<evidence type="ECO:0000313" key="9">
    <source>
        <dbReference type="Proteomes" id="UP000193090"/>
    </source>
</evidence>
<keyword evidence="3 6" id="KW-0560">Oxidoreductase</keyword>
<dbReference type="GO" id="GO:0009055">
    <property type="term" value="F:electron transfer activity"/>
    <property type="evidence" value="ECO:0007669"/>
    <property type="project" value="UniProtKB-UniRule"/>
</dbReference>
<comment type="caution">
    <text evidence="8">The sequence shown here is derived from an EMBL/GenBank/DDBJ whole genome shotgun (WGS) entry which is preliminary data.</text>
</comment>
<organism evidence="8 9">
    <name type="scientific">Mycolicibacillus trivialis</name>
    <dbReference type="NCBI Taxonomy" id="1798"/>
    <lineage>
        <taxon>Bacteria</taxon>
        <taxon>Bacillati</taxon>
        <taxon>Actinomycetota</taxon>
        <taxon>Actinomycetes</taxon>
        <taxon>Mycobacteriales</taxon>
        <taxon>Mycobacteriaceae</taxon>
        <taxon>Mycolicibacillus</taxon>
    </lineage>
</organism>
<dbReference type="PANTHER" id="PTHR43741">
    <property type="entry name" value="FMN-DEPENDENT NADH-AZOREDUCTASE 1"/>
    <property type="match status" value="1"/>
</dbReference>
<reference evidence="8 9" key="1">
    <citation type="submission" date="2016-01" db="EMBL/GenBank/DDBJ databases">
        <title>The new phylogeny of the genus Mycobacterium.</title>
        <authorList>
            <person name="Tarcisio F."/>
            <person name="Conor M."/>
            <person name="Antonella G."/>
            <person name="Elisabetta G."/>
            <person name="Giulia F.S."/>
            <person name="Sara T."/>
            <person name="Anna F."/>
            <person name="Clotilde B."/>
            <person name="Roberto B."/>
            <person name="Veronica D.S."/>
            <person name="Fabio R."/>
            <person name="Monica P."/>
            <person name="Olivier J."/>
            <person name="Enrico T."/>
            <person name="Nicola S."/>
        </authorList>
    </citation>
    <scope>NUCLEOTIDE SEQUENCE [LARGE SCALE GENOMIC DNA]</scope>
    <source>
        <strain evidence="8 9">DSM 44153</strain>
    </source>
</reference>
<feature type="binding site" evidence="6">
    <location>
        <begin position="15"/>
        <end position="17"/>
    </location>
    <ligand>
        <name>FMN</name>
        <dbReference type="ChEBI" id="CHEBI:58210"/>
    </ligand>
</feature>
<comment type="function">
    <text evidence="6">Also exhibits azoreductase activity. Catalyzes the reductive cleavage of the azo bond in aromatic azo compounds to the corresponding amines.</text>
</comment>
<accession>A0A1X2EPM8</accession>
<dbReference type="EC" id="1.7.1.17" evidence="6"/>
<comment type="caution">
    <text evidence="6">Lacks conserved residue(s) required for the propagation of feature annotation.</text>
</comment>
<protein>
    <recommendedName>
        <fullName evidence="6">FMN dependent NADH:quinone oxidoreductase</fullName>
        <ecNumber evidence="6">1.6.5.-</ecNumber>
    </recommendedName>
    <alternativeName>
        <fullName evidence="6">Azo-dye reductase</fullName>
    </alternativeName>
    <alternativeName>
        <fullName evidence="6">FMN-dependent NADH-azo compound oxidoreductase</fullName>
    </alternativeName>
    <alternativeName>
        <fullName evidence="6">FMN-dependent NADH-azoreductase</fullName>
        <ecNumber evidence="6">1.7.1.17</ecNumber>
    </alternativeName>
</protein>
<evidence type="ECO:0000256" key="6">
    <source>
        <dbReference type="HAMAP-Rule" id="MF_01216"/>
    </source>
</evidence>
<evidence type="ECO:0000256" key="5">
    <source>
        <dbReference type="ARBA" id="ARBA00048542"/>
    </source>
</evidence>
<comment type="catalytic activity">
    <reaction evidence="6">
        <text>2 a quinone + NADH + H(+) = 2 a 1,4-benzosemiquinone + NAD(+)</text>
        <dbReference type="Rhea" id="RHEA:65952"/>
        <dbReference type="ChEBI" id="CHEBI:15378"/>
        <dbReference type="ChEBI" id="CHEBI:57540"/>
        <dbReference type="ChEBI" id="CHEBI:57945"/>
        <dbReference type="ChEBI" id="CHEBI:132124"/>
        <dbReference type="ChEBI" id="CHEBI:134225"/>
    </reaction>
</comment>
<dbReference type="GO" id="GO:0016655">
    <property type="term" value="F:oxidoreductase activity, acting on NAD(P)H, quinone or similar compound as acceptor"/>
    <property type="evidence" value="ECO:0007669"/>
    <property type="project" value="InterPro"/>
</dbReference>
<name>A0A1X2EPM8_9MYCO</name>
<dbReference type="GO" id="GO:0016652">
    <property type="term" value="F:oxidoreductase activity, acting on NAD(P)H as acceptor"/>
    <property type="evidence" value="ECO:0007669"/>
    <property type="project" value="UniProtKB-UniRule"/>
</dbReference>
<dbReference type="Gene3D" id="3.40.50.360">
    <property type="match status" value="1"/>
</dbReference>
<dbReference type="Pfam" id="PF02525">
    <property type="entry name" value="Flavodoxin_2"/>
    <property type="match status" value="1"/>
</dbReference>
<comment type="similarity">
    <text evidence="6">Belongs to the azoreductase type 1 family.</text>
</comment>
<dbReference type="OrthoDB" id="9787136at2"/>
<keyword evidence="9" id="KW-1185">Reference proteome</keyword>
<comment type="function">
    <text evidence="6">Quinone reductase that provides resistance to thiol-specific stress caused by electrophilic quinones.</text>
</comment>
<dbReference type="InterPro" id="IPR050104">
    <property type="entry name" value="FMN-dep_NADH:Q_OxRdtase_AzoR1"/>
</dbReference>
<dbReference type="AlphaFoldDB" id="A0A1X2EPM8"/>
<dbReference type="InterPro" id="IPR023048">
    <property type="entry name" value="NADH:quinone_OxRdtase_FMN_depd"/>
</dbReference>
<evidence type="ECO:0000256" key="1">
    <source>
        <dbReference type="ARBA" id="ARBA00022630"/>
    </source>
</evidence>
<feature type="binding site" evidence="6">
    <location>
        <position position="9"/>
    </location>
    <ligand>
        <name>FMN</name>
        <dbReference type="ChEBI" id="CHEBI:58210"/>
    </ligand>
</feature>
<dbReference type="STRING" id="1798.AWC30_03255"/>
<sequence>MRTLWVEGSPKQHDSLSSALAEEFLAAAPAAAVGEVERFSVWGEEVLRFGRDAAIAKFAPLLGERRSPEQKQIWTAVLGEIDRVRGFDRLVVSSPMWNWHVPHALKAWIDVIVQPMASFTLNERGEHVGTLGEGRPAQLILTRSSAYDGTHPELQDFQRPYLEYVFSLLGYRVETLVVEPTTRWTPEERARLREDALATARGAGAALEPVRPA</sequence>
<evidence type="ECO:0000256" key="3">
    <source>
        <dbReference type="ARBA" id="ARBA00023002"/>
    </source>
</evidence>
<evidence type="ECO:0000256" key="2">
    <source>
        <dbReference type="ARBA" id="ARBA00022643"/>
    </source>
</evidence>
<dbReference type="RefSeq" id="WP_085108100.1">
    <property type="nucleotide sequence ID" value="NZ_JACKSN010000161.1"/>
</dbReference>
<dbReference type="Proteomes" id="UP000193090">
    <property type="component" value="Unassembled WGS sequence"/>
</dbReference>
<dbReference type="EC" id="1.6.5.-" evidence="6"/>
<comment type="cofactor">
    <cofactor evidence="6">
        <name>FMN</name>
        <dbReference type="ChEBI" id="CHEBI:58210"/>
    </cofactor>
    <text evidence="6">Binds 1 FMN per subunit.</text>
</comment>
<evidence type="ECO:0000259" key="7">
    <source>
        <dbReference type="Pfam" id="PF02525"/>
    </source>
</evidence>
<feature type="domain" description="Flavodoxin-like fold" evidence="7">
    <location>
        <begin position="1"/>
        <end position="199"/>
    </location>
</feature>
<keyword evidence="1 6" id="KW-0285">Flavoprotein</keyword>
<evidence type="ECO:0000256" key="4">
    <source>
        <dbReference type="ARBA" id="ARBA00023027"/>
    </source>
</evidence>
<evidence type="ECO:0000313" key="8">
    <source>
        <dbReference type="EMBL" id="ORX07948.1"/>
    </source>
</evidence>
<proteinExistence type="inferred from homology"/>
<dbReference type="GO" id="GO:0010181">
    <property type="term" value="F:FMN binding"/>
    <property type="evidence" value="ECO:0007669"/>
    <property type="project" value="UniProtKB-UniRule"/>
</dbReference>
<dbReference type="HAMAP" id="MF_01216">
    <property type="entry name" value="Azoreductase_type1"/>
    <property type="match status" value="1"/>
</dbReference>
<dbReference type="InterPro" id="IPR003680">
    <property type="entry name" value="Flavodoxin_fold"/>
</dbReference>
<keyword evidence="4 6" id="KW-0520">NAD</keyword>